<gene>
    <name evidence="2" type="ORF">UFOPK3423_01068</name>
</gene>
<feature type="compositionally biased region" description="Basic residues" evidence="1">
    <location>
        <begin position="65"/>
        <end position="74"/>
    </location>
</feature>
<evidence type="ECO:0000313" key="2">
    <source>
        <dbReference type="EMBL" id="CAB4877259.1"/>
    </source>
</evidence>
<sequence>MKPTRPIVMPLSQRIRLRFAVTAAIRPQSPPASANETIDIRPSRMPARRAATGLIAQARIARPTLVKRKSRKTRTSATAVVR</sequence>
<dbReference type="EMBL" id="CAFBLQ010000116">
    <property type="protein sequence ID" value="CAB4877259.1"/>
    <property type="molecule type" value="Genomic_DNA"/>
</dbReference>
<organism evidence="2">
    <name type="scientific">freshwater metagenome</name>
    <dbReference type="NCBI Taxonomy" id="449393"/>
    <lineage>
        <taxon>unclassified sequences</taxon>
        <taxon>metagenomes</taxon>
        <taxon>ecological metagenomes</taxon>
    </lineage>
</organism>
<name>A0A6J7E9H9_9ZZZZ</name>
<proteinExistence type="predicted"/>
<reference evidence="2" key="1">
    <citation type="submission" date="2020-05" db="EMBL/GenBank/DDBJ databases">
        <authorList>
            <person name="Chiriac C."/>
            <person name="Salcher M."/>
            <person name="Ghai R."/>
            <person name="Kavagutti S V."/>
        </authorList>
    </citation>
    <scope>NUCLEOTIDE SEQUENCE</scope>
</reference>
<accession>A0A6J7E9H9</accession>
<feature type="region of interest" description="Disordered" evidence="1">
    <location>
        <begin position="62"/>
        <end position="82"/>
    </location>
</feature>
<protein>
    <submittedName>
        <fullName evidence="2">Unannotated protein</fullName>
    </submittedName>
</protein>
<evidence type="ECO:0000256" key="1">
    <source>
        <dbReference type="SAM" id="MobiDB-lite"/>
    </source>
</evidence>
<dbReference type="AlphaFoldDB" id="A0A6J7E9H9"/>